<gene>
    <name evidence="7" type="ORF">GCM10009550_72910</name>
</gene>
<feature type="transmembrane region" description="Helical" evidence="6">
    <location>
        <begin position="97"/>
        <end position="116"/>
    </location>
</feature>
<evidence type="ECO:0000256" key="3">
    <source>
        <dbReference type="ARBA" id="ARBA00022989"/>
    </source>
</evidence>
<evidence type="ECO:0000256" key="6">
    <source>
        <dbReference type="SAM" id="Phobius"/>
    </source>
</evidence>
<evidence type="ECO:0008006" key="9">
    <source>
        <dbReference type="Google" id="ProtNLM"/>
    </source>
</evidence>
<evidence type="ECO:0000313" key="7">
    <source>
        <dbReference type="EMBL" id="GAA0968096.1"/>
    </source>
</evidence>
<evidence type="ECO:0000256" key="4">
    <source>
        <dbReference type="ARBA" id="ARBA00023136"/>
    </source>
</evidence>
<comment type="subcellular location">
    <subcellularLocation>
        <location evidence="1">Membrane</location>
        <topology evidence="1">Multi-pass membrane protein</topology>
    </subcellularLocation>
</comment>
<protein>
    <recommendedName>
        <fullName evidence="9">DUF4870 domain-containing protein</fullName>
    </recommendedName>
</protein>
<accession>A0ABN1RZ42</accession>
<organism evidence="7 8">
    <name type="scientific">Actinocorallia libanotica</name>
    <dbReference type="NCBI Taxonomy" id="46162"/>
    <lineage>
        <taxon>Bacteria</taxon>
        <taxon>Bacillati</taxon>
        <taxon>Actinomycetota</taxon>
        <taxon>Actinomycetes</taxon>
        <taxon>Streptosporangiales</taxon>
        <taxon>Thermomonosporaceae</taxon>
        <taxon>Actinocorallia</taxon>
    </lineage>
</organism>
<evidence type="ECO:0000313" key="8">
    <source>
        <dbReference type="Proteomes" id="UP001500665"/>
    </source>
</evidence>
<reference evidence="7 8" key="1">
    <citation type="journal article" date="2019" name="Int. J. Syst. Evol. Microbiol.">
        <title>The Global Catalogue of Microorganisms (GCM) 10K type strain sequencing project: providing services to taxonomists for standard genome sequencing and annotation.</title>
        <authorList>
            <consortium name="The Broad Institute Genomics Platform"/>
            <consortium name="The Broad Institute Genome Sequencing Center for Infectious Disease"/>
            <person name="Wu L."/>
            <person name="Ma J."/>
        </authorList>
    </citation>
    <scope>NUCLEOTIDE SEQUENCE [LARGE SCALE GENOMIC DNA]</scope>
    <source>
        <strain evidence="7 8">JCM 10696</strain>
    </source>
</reference>
<comment type="caution">
    <text evidence="7">The sequence shown here is derived from an EMBL/GenBank/DDBJ whole genome shotgun (WGS) entry which is preliminary data.</text>
</comment>
<feature type="transmembrane region" description="Helical" evidence="6">
    <location>
        <begin position="73"/>
        <end position="91"/>
    </location>
</feature>
<feature type="region of interest" description="Disordered" evidence="5">
    <location>
        <begin position="1"/>
        <end position="29"/>
    </location>
</feature>
<dbReference type="InterPro" id="IPR019109">
    <property type="entry name" value="MamF_MmsF"/>
</dbReference>
<dbReference type="RefSeq" id="WP_344246902.1">
    <property type="nucleotide sequence ID" value="NZ_BAAAHH010000054.1"/>
</dbReference>
<dbReference type="Proteomes" id="UP001500665">
    <property type="component" value="Unassembled WGS sequence"/>
</dbReference>
<evidence type="ECO:0000256" key="5">
    <source>
        <dbReference type="SAM" id="MobiDB-lite"/>
    </source>
</evidence>
<dbReference type="EMBL" id="BAAAHH010000054">
    <property type="protein sequence ID" value="GAA0968096.1"/>
    <property type="molecule type" value="Genomic_DNA"/>
</dbReference>
<sequence>MPRHPRQPRPTPTVQLPDGYAAGSHGGPTTPDERQWALTAYIGQFLLWALPPLYVYLTKKNRSAYARHHGRQALNLALSTGIVFGVSVFLYQWADFFLWIAAGWVTLAMCLVVFSATKVNRGDWHRLPALLAWPIIK</sequence>
<keyword evidence="2 6" id="KW-0812">Transmembrane</keyword>
<name>A0ABN1RZ42_9ACTN</name>
<keyword evidence="3 6" id="KW-1133">Transmembrane helix</keyword>
<evidence type="ECO:0000256" key="1">
    <source>
        <dbReference type="ARBA" id="ARBA00004141"/>
    </source>
</evidence>
<dbReference type="Pfam" id="PF09685">
    <property type="entry name" value="MamF_MmsF"/>
    <property type="match status" value="1"/>
</dbReference>
<keyword evidence="4 6" id="KW-0472">Membrane</keyword>
<feature type="transmembrane region" description="Helical" evidence="6">
    <location>
        <begin position="36"/>
        <end position="57"/>
    </location>
</feature>
<keyword evidence="8" id="KW-1185">Reference proteome</keyword>
<evidence type="ECO:0000256" key="2">
    <source>
        <dbReference type="ARBA" id="ARBA00022692"/>
    </source>
</evidence>
<proteinExistence type="predicted"/>